<keyword evidence="3" id="KW-1185">Reference proteome</keyword>
<dbReference type="EMBL" id="LNNH01000027">
    <property type="protein sequence ID" value="KWW17658.1"/>
    <property type="molecule type" value="Genomic_DNA"/>
</dbReference>
<sequence length="527" mass="57098">MNMRKSGSETASIIAKLSKGTEVKVYSESKGWAKVKANGKDGHVSTKYLTATKPVTDSKPAVPEKTTTKYVNVNSGTLNMRNKPSEDASVIVKLARGVEVEVISEADGWSKVKAYGGEGYVSTQYLSTTKPGSTPEKPGQNPGGEVTTITKYVNVNDGSSLNMRSSASTSATIIATLVDKTAVTVYSEADGWSRITANGKTGYVSTKYLTEKAPDVPGNPNDSVIKIEKEYNLTMDKMVQIQMAANAQTDKAYKTYIREDGLSLVNSTKGTVKGSGWRVRGGAGPNYWVVGDVSNNQSLTIKSKVKGSDGYYWYEVSYNKTWVNASPEDIEYNLNPKNFVNDPVHSYQFVKLSQVTNMNVSEVNDRILSGKGILQGQAATFTSAGVKYGVNEIYLISHALLETGNGTSPLATGVKVNGKTVYNMYGVGAYDGTAVSSGAQYAYNAGWFTPEAAIIGGAEFIAKGYISAGQDTLYKMRWNPTAAEKYGYASHQYATDIGWATKQVKQIYNLYSLLDSYKLTIEIPKYK</sequence>
<protein>
    <submittedName>
        <fullName evidence="2">Mannosyl-glycoprotein endo-beta-N-acetylglucosamidase</fullName>
    </submittedName>
</protein>
<evidence type="ECO:0000313" key="2">
    <source>
        <dbReference type="EMBL" id="KWW17658.1"/>
    </source>
</evidence>
<name>A0A109MX35_9BACI</name>
<dbReference type="PROSITE" id="PS51781">
    <property type="entry name" value="SH3B"/>
    <property type="match status" value="3"/>
</dbReference>
<accession>A0A109MX35</accession>
<evidence type="ECO:0000259" key="1">
    <source>
        <dbReference type="PROSITE" id="PS51781"/>
    </source>
</evidence>
<dbReference type="PANTHER" id="PTHR34408:SF1">
    <property type="entry name" value="GLYCOSYL HYDROLASE FAMILY 19 DOMAIN-CONTAINING PROTEIN HI_1415"/>
    <property type="match status" value="1"/>
</dbReference>
<dbReference type="PANTHER" id="PTHR34408">
    <property type="entry name" value="FAMILY PROTEIN, PUTATIVE-RELATED"/>
    <property type="match status" value="1"/>
</dbReference>
<gene>
    <name evidence="2" type="ORF">AS888_21325</name>
</gene>
<dbReference type="Proteomes" id="UP000064189">
    <property type="component" value="Unassembled WGS sequence"/>
</dbReference>
<organism evidence="2 3">
    <name type="scientific">Peribacillus simplex</name>
    <dbReference type="NCBI Taxonomy" id="1478"/>
    <lineage>
        <taxon>Bacteria</taxon>
        <taxon>Bacillati</taxon>
        <taxon>Bacillota</taxon>
        <taxon>Bacilli</taxon>
        <taxon>Bacillales</taxon>
        <taxon>Bacillaceae</taxon>
        <taxon>Peribacillus</taxon>
    </lineage>
</organism>
<dbReference type="Gene3D" id="2.30.30.40">
    <property type="entry name" value="SH3 Domains"/>
    <property type="match status" value="3"/>
</dbReference>
<feature type="domain" description="SH3b" evidence="1">
    <location>
        <begin position="1"/>
        <end position="53"/>
    </location>
</feature>
<dbReference type="InterPro" id="IPR052354">
    <property type="entry name" value="Cell_Wall_Dynamics_Protein"/>
</dbReference>
<dbReference type="GO" id="GO:0004040">
    <property type="term" value="F:amidase activity"/>
    <property type="evidence" value="ECO:0007669"/>
    <property type="project" value="InterPro"/>
</dbReference>
<proteinExistence type="predicted"/>
<dbReference type="Gene3D" id="1.10.530.10">
    <property type="match status" value="1"/>
</dbReference>
<dbReference type="Pfam" id="PF08239">
    <property type="entry name" value="SH3_3"/>
    <property type="match status" value="3"/>
</dbReference>
<dbReference type="InterPro" id="IPR002901">
    <property type="entry name" value="MGlyc_endo_b_GlcNAc-like_dom"/>
</dbReference>
<dbReference type="SMART" id="SM00047">
    <property type="entry name" value="LYZ2"/>
    <property type="match status" value="1"/>
</dbReference>
<dbReference type="AlphaFoldDB" id="A0A109MX35"/>
<reference evidence="2 3" key="1">
    <citation type="submission" date="2015-11" db="EMBL/GenBank/DDBJ databases">
        <title>Genome Sequence of Bacillus simplex strain VanAntwerpen2.</title>
        <authorList>
            <person name="Couger M.B."/>
        </authorList>
    </citation>
    <scope>NUCLEOTIDE SEQUENCE [LARGE SCALE GENOMIC DNA]</scope>
    <source>
        <strain evidence="2 3">VanAntwerpen02</strain>
    </source>
</reference>
<feature type="domain" description="SH3b" evidence="1">
    <location>
        <begin position="66"/>
        <end position="130"/>
    </location>
</feature>
<dbReference type="Pfam" id="PF01832">
    <property type="entry name" value="Glucosaminidase"/>
    <property type="match status" value="1"/>
</dbReference>
<comment type="caution">
    <text evidence="2">The sequence shown here is derived from an EMBL/GenBank/DDBJ whole genome shotgun (WGS) entry which is preliminary data.</text>
</comment>
<dbReference type="SMART" id="SM00287">
    <property type="entry name" value="SH3b"/>
    <property type="match status" value="4"/>
</dbReference>
<dbReference type="InterPro" id="IPR003646">
    <property type="entry name" value="SH3-like_bac-type"/>
</dbReference>
<feature type="domain" description="SH3b" evidence="1">
    <location>
        <begin position="148"/>
        <end position="213"/>
    </location>
</feature>
<evidence type="ECO:0000313" key="3">
    <source>
        <dbReference type="Proteomes" id="UP000064189"/>
    </source>
</evidence>